<protein>
    <recommendedName>
        <fullName evidence="1">Retrotransposon gag domain-containing protein</fullName>
    </recommendedName>
</protein>
<sequence length="160" mass="18795">MVKTNRKKEITINKPTIFNGDRTKLKSFIQDFYLYMDINKDIYNTNKKKIAFILSFCSEAEAKLWKKQYMTYRTRGTSGNHTIDWETLTAFLDKFHKAFTPVDETRSAMNNIRQLRQEPDKKVEVIINKFKLLVGQANLGTETELDHAHLIGLFQKCIRP</sequence>
<dbReference type="STRING" id="93625.A0A409XR77"/>
<feature type="domain" description="Retrotransposon gag" evidence="1">
    <location>
        <begin position="57"/>
        <end position="145"/>
    </location>
</feature>
<dbReference type="InterPro" id="IPR005162">
    <property type="entry name" value="Retrotrans_gag_dom"/>
</dbReference>
<organism evidence="2 3">
    <name type="scientific">Psilocybe cyanescens</name>
    <dbReference type="NCBI Taxonomy" id="93625"/>
    <lineage>
        <taxon>Eukaryota</taxon>
        <taxon>Fungi</taxon>
        <taxon>Dikarya</taxon>
        <taxon>Basidiomycota</taxon>
        <taxon>Agaricomycotina</taxon>
        <taxon>Agaricomycetes</taxon>
        <taxon>Agaricomycetidae</taxon>
        <taxon>Agaricales</taxon>
        <taxon>Agaricineae</taxon>
        <taxon>Strophariaceae</taxon>
        <taxon>Psilocybe</taxon>
    </lineage>
</organism>
<evidence type="ECO:0000313" key="2">
    <source>
        <dbReference type="EMBL" id="PPQ93323.1"/>
    </source>
</evidence>
<dbReference type="Proteomes" id="UP000283269">
    <property type="component" value="Unassembled WGS sequence"/>
</dbReference>
<proteinExistence type="predicted"/>
<dbReference type="AlphaFoldDB" id="A0A409XR77"/>
<comment type="caution">
    <text evidence="2">The sequence shown here is derived from an EMBL/GenBank/DDBJ whole genome shotgun (WGS) entry which is preliminary data.</text>
</comment>
<dbReference type="InParanoid" id="A0A409XR77"/>
<gene>
    <name evidence="2" type="ORF">CVT25_014424</name>
</gene>
<dbReference type="Pfam" id="PF03732">
    <property type="entry name" value="Retrotrans_gag"/>
    <property type="match status" value="1"/>
</dbReference>
<evidence type="ECO:0000259" key="1">
    <source>
        <dbReference type="Pfam" id="PF03732"/>
    </source>
</evidence>
<dbReference type="EMBL" id="NHYD01000789">
    <property type="protein sequence ID" value="PPQ93323.1"/>
    <property type="molecule type" value="Genomic_DNA"/>
</dbReference>
<reference evidence="2 3" key="1">
    <citation type="journal article" date="2018" name="Evol. Lett.">
        <title>Horizontal gene cluster transfer increased hallucinogenic mushroom diversity.</title>
        <authorList>
            <person name="Reynolds H.T."/>
            <person name="Vijayakumar V."/>
            <person name="Gluck-Thaler E."/>
            <person name="Korotkin H.B."/>
            <person name="Matheny P.B."/>
            <person name="Slot J.C."/>
        </authorList>
    </citation>
    <scope>NUCLEOTIDE SEQUENCE [LARGE SCALE GENOMIC DNA]</scope>
    <source>
        <strain evidence="2 3">2631</strain>
    </source>
</reference>
<keyword evidence="3" id="KW-1185">Reference proteome</keyword>
<evidence type="ECO:0000313" key="3">
    <source>
        <dbReference type="Proteomes" id="UP000283269"/>
    </source>
</evidence>
<name>A0A409XR77_PSICY</name>
<dbReference type="OrthoDB" id="2895259at2759"/>
<accession>A0A409XR77</accession>